<dbReference type="AlphaFoldDB" id="A0A8S0TUB9"/>
<sequence>MDKLRNECAFELKYLHLGTTSPVPPSSRASPNDDSKNSNIDYSVAVEEPLKRKFKLASKSYSRLQSAIHGSGLDIYDLHTCWKCSKRDSKTSL</sequence>
<name>A0A8S0TUB9_OLEEU</name>
<gene>
    <name evidence="2" type="ORF">OLEA9_A087256</name>
</gene>
<reference evidence="2 3" key="1">
    <citation type="submission" date="2019-12" db="EMBL/GenBank/DDBJ databases">
        <authorList>
            <person name="Alioto T."/>
            <person name="Alioto T."/>
            <person name="Gomez Garrido J."/>
        </authorList>
    </citation>
    <scope>NUCLEOTIDE SEQUENCE [LARGE SCALE GENOMIC DNA]</scope>
</reference>
<proteinExistence type="predicted"/>
<feature type="region of interest" description="Disordered" evidence="1">
    <location>
        <begin position="18"/>
        <end position="39"/>
    </location>
</feature>
<evidence type="ECO:0000256" key="1">
    <source>
        <dbReference type="SAM" id="MobiDB-lite"/>
    </source>
</evidence>
<dbReference type="Proteomes" id="UP000594638">
    <property type="component" value="Unassembled WGS sequence"/>
</dbReference>
<organism evidence="2 3">
    <name type="scientific">Olea europaea subsp. europaea</name>
    <dbReference type="NCBI Taxonomy" id="158383"/>
    <lineage>
        <taxon>Eukaryota</taxon>
        <taxon>Viridiplantae</taxon>
        <taxon>Streptophyta</taxon>
        <taxon>Embryophyta</taxon>
        <taxon>Tracheophyta</taxon>
        <taxon>Spermatophyta</taxon>
        <taxon>Magnoliopsida</taxon>
        <taxon>eudicotyledons</taxon>
        <taxon>Gunneridae</taxon>
        <taxon>Pentapetalae</taxon>
        <taxon>asterids</taxon>
        <taxon>lamiids</taxon>
        <taxon>Lamiales</taxon>
        <taxon>Oleaceae</taxon>
        <taxon>Oleeae</taxon>
        <taxon>Olea</taxon>
    </lineage>
</organism>
<dbReference type="EMBL" id="CACTIH010007320">
    <property type="protein sequence ID" value="CAA3009554.1"/>
    <property type="molecule type" value="Genomic_DNA"/>
</dbReference>
<evidence type="ECO:0000313" key="3">
    <source>
        <dbReference type="Proteomes" id="UP000594638"/>
    </source>
</evidence>
<evidence type="ECO:0000313" key="2">
    <source>
        <dbReference type="EMBL" id="CAA3009554.1"/>
    </source>
</evidence>
<accession>A0A8S0TUB9</accession>
<keyword evidence="3" id="KW-1185">Reference proteome</keyword>
<dbReference type="Gramene" id="OE9A087256T1">
    <property type="protein sequence ID" value="OE9A087256C1"/>
    <property type="gene ID" value="OE9A087256"/>
</dbReference>
<protein>
    <submittedName>
        <fullName evidence="2">Uncharacterized protein</fullName>
    </submittedName>
</protein>
<comment type="caution">
    <text evidence="2">The sequence shown here is derived from an EMBL/GenBank/DDBJ whole genome shotgun (WGS) entry which is preliminary data.</text>
</comment>